<dbReference type="RefSeq" id="WP_281765527.1">
    <property type="nucleotide sequence ID" value="NZ_BRVO01000002.1"/>
</dbReference>
<feature type="chain" id="PRO_5046220621" description="DUF1573 domain-containing protein" evidence="1">
    <location>
        <begin position="25"/>
        <end position="157"/>
    </location>
</feature>
<name>A0ABQ5MKK3_9FLAO</name>
<keyword evidence="1" id="KW-0732">Signal</keyword>
<dbReference type="PANTHER" id="PTHR37833">
    <property type="entry name" value="LIPOPROTEIN-RELATED"/>
    <property type="match status" value="1"/>
</dbReference>
<gene>
    <name evidence="2" type="ORF">Y10_22760</name>
</gene>
<dbReference type="Gene3D" id="2.60.40.10">
    <property type="entry name" value="Immunoglobulins"/>
    <property type="match status" value="1"/>
</dbReference>
<dbReference type="InterPro" id="IPR011467">
    <property type="entry name" value="DUF1573"/>
</dbReference>
<evidence type="ECO:0000256" key="1">
    <source>
        <dbReference type="SAM" id="SignalP"/>
    </source>
</evidence>
<comment type="caution">
    <text evidence="2">The sequence shown here is derived from an EMBL/GenBank/DDBJ whole genome shotgun (WGS) entry which is preliminary data.</text>
</comment>
<sequence>MKKSILLVCSMALAIGFTSCEGKAVDKVKAENVEAAAVRDANADKFAEMKFEEKTFDFGKIERGQKQEHTFKFTNTGDVPLIVSKVKSSCGCTVPEKPTEPIQPGKEGEIKVTYNGSGKGQVTKTITITANTESGTERVSIRAFVEVPSVTETTTER</sequence>
<dbReference type="Pfam" id="PF07610">
    <property type="entry name" value="DUF1573"/>
    <property type="match status" value="1"/>
</dbReference>
<evidence type="ECO:0008006" key="4">
    <source>
        <dbReference type="Google" id="ProtNLM"/>
    </source>
</evidence>
<feature type="signal peptide" evidence="1">
    <location>
        <begin position="1"/>
        <end position="24"/>
    </location>
</feature>
<keyword evidence="3" id="KW-1185">Reference proteome</keyword>
<proteinExistence type="predicted"/>
<dbReference type="Proteomes" id="UP001143543">
    <property type="component" value="Unassembled WGS sequence"/>
</dbReference>
<dbReference type="PANTHER" id="PTHR37833:SF1">
    <property type="entry name" value="SIGNAL PEPTIDE PROTEIN"/>
    <property type="match status" value="1"/>
</dbReference>
<protein>
    <recommendedName>
        <fullName evidence="4">DUF1573 domain-containing protein</fullName>
    </recommendedName>
</protein>
<dbReference type="InterPro" id="IPR013783">
    <property type="entry name" value="Ig-like_fold"/>
</dbReference>
<evidence type="ECO:0000313" key="3">
    <source>
        <dbReference type="Proteomes" id="UP001143543"/>
    </source>
</evidence>
<accession>A0ABQ5MKK3</accession>
<dbReference type="PROSITE" id="PS51257">
    <property type="entry name" value="PROKAR_LIPOPROTEIN"/>
    <property type="match status" value="1"/>
</dbReference>
<organism evidence="2 3">
    <name type="scientific">Neptunitalea lumnitzerae</name>
    <dbReference type="NCBI Taxonomy" id="2965509"/>
    <lineage>
        <taxon>Bacteria</taxon>
        <taxon>Pseudomonadati</taxon>
        <taxon>Bacteroidota</taxon>
        <taxon>Flavobacteriia</taxon>
        <taxon>Flavobacteriales</taxon>
        <taxon>Flavobacteriaceae</taxon>
        <taxon>Neptunitalea</taxon>
    </lineage>
</organism>
<evidence type="ECO:0000313" key="2">
    <source>
        <dbReference type="EMBL" id="GLB49908.1"/>
    </source>
</evidence>
<reference evidence="2" key="1">
    <citation type="submission" date="2022-07" db="EMBL/GenBank/DDBJ databases">
        <title>Taxonomy of Novel Oxalotrophic and Methylotrophic Bacteria.</title>
        <authorList>
            <person name="Sahin N."/>
            <person name="Tani A."/>
        </authorList>
    </citation>
    <scope>NUCLEOTIDE SEQUENCE</scope>
    <source>
        <strain evidence="2">Y10</strain>
    </source>
</reference>
<dbReference type="EMBL" id="BRVO01000002">
    <property type="protein sequence ID" value="GLB49908.1"/>
    <property type="molecule type" value="Genomic_DNA"/>
</dbReference>